<keyword evidence="2" id="KW-1185">Reference proteome</keyword>
<sequence>MLWVWFAGVVPVHRAVDSGKKKLLQFFFAGFYFRVAFASLSPGPFPAVKEDELDAVLNLFSGSFDGSRGDLEIVSMQLSVEESR</sequence>
<comment type="caution">
    <text evidence="1">The sequence shown here is derived from an EMBL/GenBank/DDBJ whole genome shotgun (WGS) entry which is preliminary data.</text>
</comment>
<proteinExistence type="predicted"/>
<dbReference type="Proteomes" id="UP000266723">
    <property type="component" value="Unassembled WGS sequence"/>
</dbReference>
<name>A0ABQ7D9T5_BRACR</name>
<evidence type="ECO:0000313" key="1">
    <source>
        <dbReference type="EMBL" id="KAF3567795.1"/>
    </source>
</evidence>
<reference evidence="1 2" key="1">
    <citation type="journal article" date="2020" name="BMC Genomics">
        <title>Intraspecific diversification of the crop wild relative Brassica cretica Lam. using demographic model selection.</title>
        <authorList>
            <person name="Kioukis A."/>
            <person name="Michalopoulou V.A."/>
            <person name="Briers L."/>
            <person name="Pirintsos S."/>
            <person name="Studholme D.J."/>
            <person name="Pavlidis P."/>
            <person name="Sarris P.F."/>
        </authorList>
    </citation>
    <scope>NUCLEOTIDE SEQUENCE [LARGE SCALE GENOMIC DNA]</scope>
    <source>
        <strain evidence="2">cv. PFS-1207/04</strain>
    </source>
</reference>
<protein>
    <submittedName>
        <fullName evidence="1">Uncharacterized protein</fullName>
    </submittedName>
</protein>
<dbReference type="EMBL" id="QGKV02000759">
    <property type="protein sequence ID" value="KAF3567795.1"/>
    <property type="molecule type" value="Genomic_DNA"/>
</dbReference>
<evidence type="ECO:0000313" key="2">
    <source>
        <dbReference type="Proteomes" id="UP000266723"/>
    </source>
</evidence>
<gene>
    <name evidence="1" type="ORF">DY000_02017458</name>
</gene>
<organism evidence="1 2">
    <name type="scientific">Brassica cretica</name>
    <name type="common">Mustard</name>
    <dbReference type="NCBI Taxonomy" id="69181"/>
    <lineage>
        <taxon>Eukaryota</taxon>
        <taxon>Viridiplantae</taxon>
        <taxon>Streptophyta</taxon>
        <taxon>Embryophyta</taxon>
        <taxon>Tracheophyta</taxon>
        <taxon>Spermatophyta</taxon>
        <taxon>Magnoliopsida</taxon>
        <taxon>eudicotyledons</taxon>
        <taxon>Gunneridae</taxon>
        <taxon>Pentapetalae</taxon>
        <taxon>rosids</taxon>
        <taxon>malvids</taxon>
        <taxon>Brassicales</taxon>
        <taxon>Brassicaceae</taxon>
        <taxon>Brassiceae</taxon>
        <taxon>Brassica</taxon>
    </lineage>
</organism>
<accession>A0ABQ7D9T5</accession>